<accession>A0A565CNX1</accession>
<dbReference type="Proteomes" id="UP000489600">
    <property type="component" value="Unassembled WGS sequence"/>
</dbReference>
<protein>
    <recommendedName>
        <fullName evidence="3">Transposase MuDR plant domain-containing protein</fullName>
    </recommendedName>
</protein>
<sequence length="369" mass="42359">MYVGGSHQFIEARPSQFFTELQNQLPVSLYGQRISYKPPFDEIEDRRVLTNSNGSFKKMCDTTHWTKAIDIFVVGDIERYENESVENERDETHMDGIERDENERVQNERYETERVENERVQNVRVEHQFAEEARVERNVADFIDEEIDEYATPVCSDDDQDHDKKLDYFTYKKGSGELKLEQAFYSLDAFKKAILEYVLKHGWNVKYTRWDKDISERLKSSKRSMTHNLQSSETTALSYYDSAEEVNAVSMTVILTVLAQNGSEEGPVLFIRMVEGVDIDAHVASAVLGLSFVDTSLGLDKLARCKKVHGTEHYDSLPIKLDCFVWHALVGACNFHGDTEMGKFAAEKLSHLAPDSSATYTLKERAEEN</sequence>
<comment type="caution">
    <text evidence="1">The sequence shown here is derived from an EMBL/GenBank/DDBJ whole genome shotgun (WGS) entry which is preliminary data.</text>
</comment>
<gene>
    <name evidence="1" type="ORF">ANE_LOCUS25698</name>
</gene>
<dbReference type="PANTHER" id="PTHR47926">
    <property type="entry name" value="PENTATRICOPEPTIDE REPEAT-CONTAINING PROTEIN"/>
    <property type="match status" value="1"/>
</dbReference>
<dbReference type="GO" id="GO:0003723">
    <property type="term" value="F:RNA binding"/>
    <property type="evidence" value="ECO:0007669"/>
    <property type="project" value="InterPro"/>
</dbReference>
<name>A0A565CNX1_9BRAS</name>
<keyword evidence="2" id="KW-1185">Reference proteome</keyword>
<dbReference type="GO" id="GO:0009451">
    <property type="term" value="P:RNA modification"/>
    <property type="evidence" value="ECO:0007669"/>
    <property type="project" value="InterPro"/>
</dbReference>
<dbReference type="OrthoDB" id="1113182at2759"/>
<proteinExistence type="predicted"/>
<evidence type="ECO:0008006" key="3">
    <source>
        <dbReference type="Google" id="ProtNLM"/>
    </source>
</evidence>
<dbReference type="InterPro" id="IPR046960">
    <property type="entry name" value="PPR_At4g14850-like_plant"/>
</dbReference>
<dbReference type="EMBL" id="CABITT030000008">
    <property type="protein sequence ID" value="VVB15254.1"/>
    <property type="molecule type" value="Genomic_DNA"/>
</dbReference>
<dbReference type="AlphaFoldDB" id="A0A565CNX1"/>
<reference evidence="1" key="1">
    <citation type="submission" date="2019-07" db="EMBL/GenBank/DDBJ databases">
        <authorList>
            <person name="Dittberner H."/>
        </authorList>
    </citation>
    <scope>NUCLEOTIDE SEQUENCE [LARGE SCALE GENOMIC DNA]</scope>
</reference>
<evidence type="ECO:0000313" key="2">
    <source>
        <dbReference type="Proteomes" id="UP000489600"/>
    </source>
</evidence>
<evidence type="ECO:0000313" key="1">
    <source>
        <dbReference type="EMBL" id="VVB15254.1"/>
    </source>
</evidence>
<organism evidence="1 2">
    <name type="scientific">Arabis nemorensis</name>
    <dbReference type="NCBI Taxonomy" id="586526"/>
    <lineage>
        <taxon>Eukaryota</taxon>
        <taxon>Viridiplantae</taxon>
        <taxon>Streptophyta</taxon>
        <taxon>Embryophyta</taxon>
        <taxon>Tracheophyta</taxon>
        <taxon>Spermatophyta</taxon>
        <taxon>Magnoliopsida</taxon>
        <taxon>eudicotyledons</taxon>
        <taxon>Gunneridae</taxon>
        <taxon>Pentapetalae</taxon>
        <taxon>rosids</taxon>
        <taxon>malvids</taxon>
        <taxon>Brassicales</taxon>
        <taxon>Brassicaceae</taxon>
        <taxon>Arabideae</taxon>
        <taxon>Arabis</taxon>
    </lineage>
</organism>